<dbReference type="AlphaFoldDB" id="A0A8K1FJ18"/>
<feature type="repeat" description="WD" evidence="3">
    <location>
        <begin position="318"/>
        <end position="333"/>
    </location>
</feature>
<gene>
    <name evidence="5" type="ORF">Poli38472_005272</name>
</gene>
<evidence type="ECO:0000313" key="5">
    <source>
        <dbReference type="EMBL" id="TMW62654.1"/>
    </source>
</evidence>
<dbReference type="PANTHER" id="PTHR19857">
    <property type="entry name" value="MITOCHONDRIAL DIVISION PROTEIN 1-RELATED"/>
    <property type="match status" value="1"/>
</dbReference>
<dbReference type="SMART" id="SM00320">
    <property type="entry name" value="WD40"/>
    <property type="match status" value="5"/>
</dbReference>
<dbReference type="PANTHER" id="PTHR19857:SF21">
    <property type="entry name" value="ANAPHASE-PROMOTING COMPLEX SUBUNIT 4 WD40 DOMAIN-CONTAINING PROTEIN"/>
    <property type="match status" value="1"/>
</dbReference>
<dbReference type="InterPro" id="IPR036322">
    <property type="entry name" value="WD40_repeat_dom_sf"/>
</dbReference>
<dbReference type="InterPro" id="IPR001680">
    <property type="entry name" value="WD40_rpt"/>
</dbReference>
<sequence length="622" mass="69457">MAPPKRKRSDVNTRPITAFFERKRPNPGPPVVNDGAQRPSGGDPYDSIEDIDVDEPDMIAPAPLVVSTVRQSQRDEDQAMKWVHVTRMIHRRELGGAMGSRQSVASIGSRRRRQQLHQRLMRWGLAQFQLLPLELQLPAEATRIVQSHRLVSHCEEFYASCMAFDTQGVLLAAGSSNGILALYDFDEVFYRTINLVHKHRRHQGVQRVEAGTEEDRPTQLDPTVLKPIHMIFTGMEVQRIRWNPIHEDEIACCFANRNEIHLYNLQKFPSKPHQVLRASSRPSSGYLDLVFLPPVGQNTMGSASGAQLSKKKLRAGSVVAGDMDGNVRLWDLRFPNRPQWSVSVGSQPVNVLTLSHDKQFLICGTEGGMIMTYDVRNLVVPAFGSKPMPQRRAAYRLVDLVRPYLSGEALRELAQSMETNSSFVGVISVLVDPTSPNHIICQIRNQWAVVLDFHTGAIVKLHTPVKRTSRQRPAPIVPASVLHSQDVSSQHTTSSSRQRHSWLHHHRCAGAFLFHGDALCAGAPDNPALTFIDLNQLERLTHAAPAADQGTPPRSAMIERLSRFQLQQPELVTAVAAHPSQHWIICGGADLRLRILGIIGDHLDLEGDQHPRTEPMAIDDQA</sequence>
<evidence type="ECO:0000313" key="6">
    <source>
        <dbReference type="Proteomes" id="UP000794436"/>
    </source>
</evidence>
<dbReference type="InterPro" id="IPR051179">
    <property type="entry name" value="WD_repeat_multifunction"/>
</dbReference>
<dbReference type="Proteomes" id="UP000794436">
    <property type="component" value="Unassembled WGS sequence"/>
</dbReference>
<feature type="region of interest" description="Disordered" evidence="4">
    <location>
        <begin position="1"/>
        <end position="46"/>
    </location>
</feature>
<keyword evidence="1 3" id="KW-0853">WD repeat</keyword>
<name>A0A8K1FJ18_PYTOL</name>
<dbReference type="OrthoDB" id="10260946at2759"/>
<evidence type="ECO:0000256" key="1">
    <source>
        <dbReference type="ARBA" id="ARBA00022574"/>
    </source>
</evidence>
<comment type="caution">
    <text evidence="5">The sequence shown here is derived from an EMBL/GenBank/DDBJ whole genome shotgun (WGS) entry which is preliminary data.</text>
</comment>
<dbReference type="PROSITE" id="PS50082">
    <property type="entry name" value="WD_REPEATS_2"/>
    <property type="match status" value="1"/>
</dbReference>
<accession>A0A8K1FJ18</accession>
<protein>
    <submittedName>
        <fullName evidence="5">Uncharacterized protein</fullName>
    </submittedName>
</protein>
<evidence type="ECO:0000256" key="3">
    <source>
        <dbReference type="PROSITE-ProRule" id="PRU00221"/>
    </source>
</evidence>
<dbReference type="SUPFAM" id="SSF50978">
    <property type="entry name" value="WD40 repeat-like"/>
    <property type="match status" value="1"/>
</dbReference>
<dbReference type="EMBL" id="SPLM01000073">
    <property type="protein sequence ID" value="TMW62654.1"/>
    <property type="molecule type" value="Genomic_DNA"/>
</dbReference>
<evidence type="ECO:0000256" key="4">
    <source>
        <dbReference type="SAM" id="MobiDB-lite"/>
    </source>
</evidence>
<dbReference type="InterPro" id="IPR015943">
    <property type="entry name" value="WD40/YVTN_repeat-like_dom_sf"/>
</dbReference>
<keyword evidence="6" id="KW-1185">Reference proteome</keyword>
<proteinExistence type="predicted"/>
<organism evidence="5 6">
    <name type="scientific">Pythium oligandrum</name>
    <name type="common">Mycoparasitic fungus</name>
    <dbReference type="NCBI Taxonomy" id="41045"/>
    <lineage>
        <taxon>Eukaryota</taxon>
        <taxon>Sar</taxon>
        <taxon>Stramenopiles</taxon>
        <taxon>Oomycota</taxon>
        <taxon>Peronosporomycetes</taxon>
        <taxon>Pythiales</taxon>
        <taxon>Pythiaceae</taxon>
        <taxon>Pythium</taxon>
    </lineage>
</organism>
<reference evidence="5" key="1">
    <citation type="submission" date="2019-03" db="EMBL/GenBank/DDBJ databases">
        <title>Long read genome sequence of the mycoparasitic Pythium oligandrum ATCC 38472 isolated from sugarbeet rhizosphere.</title>
        <authorList>
            <person name="Gaulin E."/>
        </authorList>
    </citation>
    <scope>NUCLEOTIDE SEQUENCE</scope>
    <source>
        <strain evidence="5">ATCC 38472_TT</strain>
    </source>
</reference>
<evidence type="ECO:0000256" key="2">
    <source>
        <dbReference type="ARBA" id="ARBA00022737"/>
    </source>
</evidence>
<dbReference type="Gene3D" id="2.130.10.10">
    <property type="entry name" value="YVTN repeat-like/Quinoprotein amine dehydrogenase"/>
    <property type="match status" value="1"/>
</dbReference>
<keyword evidence="2" id="KW-0677">Repeat</keyword>